<accession>A0A8T4CC18</accession>
<comment type="caution">
    <text evidence="1">The sequence shown here is derived from an EMBL/GenBank/DDBJ whole genome shotgun (WGS) entry which is preliminary data.</text>
</comment>
<evidence type="ECO:0000313" key="1">
    <source>
        <dbReference type="EMBL" id="MBM3282478.1"/>
    </source>
</evidence>
<name>A0A8T4CC18_9ARCH</name>
<sequence length="87" mass="9820">MLDPLPSLPRIPIEKMEETITQIFQKESSNKKSTVKGSPISVERVTREGYVISIPIVAKDAESFLSIRDKINRSIVSENQKNAHVQQ</sequence>
<dbReference type="EMBL" id="VGJJ01000035">
    <property type="protein sequence ID" value="MBM3282478.1"/>
    <property type="molecule type" value="Genomic_DNA"/>
</dbReference>
<organism evidence="1 2">
    <name type="scientific">Candidatus Iainarchaeum sp</name>
    <dbReference type="NCBI Taxonomy" id="3101447"/>
    <lineage>
        <taxon>Archaea</taxon>
        <taxon>Candidatus Iainarchaeota</taxon>
        <taxon>Candidatus Iainarchaeia</taxon>
        <taxon>Candidatus Iainarchaeales</taxon>
        <taxon>Candidatus Iainarchaeaceae</taxon>
        <taxon>Candidatus Iainarchaeum</taxon>
    </lineage>
</organism>
<dbReference type="AlphaFoldDB" id="A0A8T4CC18"/>
<evidence type="ECO:0000313" key="2">
    <source>
        <dbReference type="Proteomes" id="UP000774699"/>
    </source>
</evidence>
<reference evidence="1" key="1">
    <citation type="submission" date="2019-03" db="EMBL/GenBank/DDBJ databases">
        <title>Lake Tanganyika Metagenome-Assembled Genomes (MAGs).</title>
        <authorList>
            <person name="Tran P."/>
        </authorList>
    </citation>
    <scope>NUCLEOTIDE SEQUENCE</scope>
    <source>
        <strain evidence="1">M_DeepCast_50m_m2_156</strain>
    </source>
</reference>
<dbReference type="Proteomes" id="UP000774699">
    <property type="component" value="Unassembled WGS sequence"/>
</dbReference>
<protein>
    <submittedName>
        <fullName evidence="1">Uncharacterized protein</fullName>
    </submittedName>
</protein>
<gene>
    <name evidence="1" type="ORF">FJY86_04035</name>
</gene>
<proteinExistence type="predicted"/>